<proteinExistence type="predicted"/>
<gene>
    <name evidence="2" type="ORF">US91_C0001G0031</name>
</gene>
<keyword evidence="1" id="KW-0472">Membrane</keyword>
<keyword evidence="1" id="KW-0812">Transmembrane</keyword>
<organism evidence="2 3">
    <name type="scientific">Candidatus Falkowbacteria bacterium GW2011_GWE1_38_31</name>
    <dbReference type="NCBI Taxonomy" id="1618638"/>
    <lineage>
        <taxon>Bacteria</taxon>
        <taxon>Candidatus Falkowiibacteriota</taxon>
    </lineage>
</organism>
<reference evidence="2" key="1">
    <citation type="journal article" date="2015" name="Nature">
        <title>rRNA introns, odd ribosomes, and small enigmatic genomes across a large radiation of phyla.</title>
        <authorList>
            <person name="Brown C.T."/>
            <person name="Hug L.A."/>
            <person name="Thomas B.C."/>
            <person name="Sharon I."/>
            <person name="Castelle C.J."/>
            <person name="Singh A."/>
            <person name="Wilkins M.J."/>
            <person name="Williams K.H."/>
            <person name="Banfield J.F."/>
        </authorList>
    </citation>
    <scope>NUCLEOTIDE SEQUENCE [LARGE SCALE GENOMIC DNA]</scope>
</reference>
<feature type="transmembrane region" description="Helical" evidence="1">
    <location>
        <begin position="6"/>
        <end position="25"/>
    </location>
</feature>
<evidence type="ECO:0000256" key="1">
    <source>
        <dbReference type="SAM" id="Phobius"/>
    </source>
</evidence>
<protein>
    <submittedName>
        <fullName evidence="2">Uncharacterized protein</fullName>
    </submittedName>
</protein>
<evidence type="ECO:0000313" key="2">
    <source>
        <dbReference type="EMBL" id="KKQ71104.1"/>
    </source>
</evidence>
<evidence type="ECO:0000313" key="3">
    <source>
        <dbReference type="Proteomes" id="UP000034022"/>
    </source>
</evidence>
<dbReference type="EMBL" id="LBUU01000001">
    <property type="protein sequence ID" value="KKQ71104.1"/>
    <property type="molecule type" value="Genomic_DNA"/>
</dbReference>
<accession>A0A0G0MBJ8</accession>
<sequence length="186" mass="21467">MLSAKEYVALCFILFTIFGIIGYHFDRRYGTKIYRIWYNWTNKNPLPENVELGFIHNQSTKKKVAILTTISTIQSFLMIWKADVNPLGELAMLFAEIPFAMLGFYLGPKIFPIWNKKDEFFDAFDKGSIDIGKKIGEGIDFVGKAIHISDDDVNKQTKINENEVPPKKDVPIDPREAIDNFVKKRR</sequence>
<feature type="transmembrane region" description="Helical" evidence="1">
    <location>
        <begin position="88"/>
        <end position="107"/>
    </location>
</feature>
<dbReference type="AlphaFoldDB" id="A0A0G0MBJ8"/>
<keyword evidence="1" id="KW-1133">Transmembrane helix</keyword>
<dbReference type="Proteomes" id="UP000034022">
    <property type="component" value="Unassembled WGS sequence"/>
</dbReference>
<name>A0A0G0MBJ8_9BACT</name>
<comment type="caution">
    <text evidence="2">The sequence shown here is derived from an EMBL/GenBank/DDBJ whole genome shotgun (WGS) entry which is preliminary data.</text>
</comment>